<dbReference type="Pfam" id="PF01649">
    <property type="entry name" value="Ribosomal_S20p"/>
    <property type="match status" value="1"/>
</dbReference>
<proteinExistence type="inferred from homology"/>
<comment type="similarity">
    <text evidence="1 7">Belongs to the bacterial ribosomal protein bS20 family.</text>
</comment>
<reference evidence="9 10" key="1">
    <citation type="submission" date="2018-08" db="EMBL/GenBank/DDBJ databases">
        <title>Meiothermus luteus KCTC 52599 genome sequencing project.</title>
        <authorList>
            <person name="Da Costa M.S."/>
            <person name="Albuquerque L."/>
            <person name="Raposo P."/>
            <person name="Froufe H.J.C."/>
            <person name="Barroso C.S."/>
            <person name="Egas C."/>
        </authorList>
    </citation>
    <scope>NUCLEOTIDE SEQUENCE [LARGE SCALE GENOMIC DNA]</scope>
    <source>
        <strain evidence="9 10">KCTC 52599</strain>
    </source>
</reference>
<evidence type="ECO:0000256" key="6">
    <source>
        <dbReference type="ARBA" id="ARBA00035136"/>
    </source>
</evidence>
<keyword evidence="5 7" id="KW-0687">Ribonucleoprotein</keyword>
<accession>A0A399EMS8</accession>
<name>A0A399EMS8_9DEIN</name>
<evidence type="ECO:0000256" key="7">
    <source>
        <dbReference type="HAMAP-Rule" id="MF_00500"/>
    </source>
</evidence>
<keyword evidence="2 7" id="KW-0699">rRNA-binding</keyword>
<feature type="compositionally biased region" description="Basic residues" evidence="8">
    <location>
        <begin position="13"/>
        <end position="28"/>
    </location>
</feature>
<dbReference type="GO" id="GO:0015935">
    <property type="term" value="C:small ribosomal subunit"/>
    <property type="evidence" value="ECO:0007669"/>
    <property type="project" value="TreeGrafter"/>
</dbReference>
<dbReference type="Gene3D" id="1.20.58.110">
    <property type="entry name" value="Ribosomal protein S20"/>
    <property type="match status" value="1"/>
</dbReference>
<evidence type="ECO:0000313" key="10">
    <source>
        <dbReference type="Proteomes" id="UP000265800"/>
    </source>
</evidence>
<feature type="compositionally biased region" description="Basic residues" evidence="8">
    <location>
        <begin position="76"/>
        <end position="86"/>
    </location>
</feature>
<evidence type="ECO:0000256" key="4">
    <source>
        <dbReference type="ARBA" id="ARBA00022980"/>
    </source>
</evidence>
<dbReference type="GO" id="GO:0070181">
    <property type="term" value="F:small ribosomal subunit rRNA binding"/>
    <property type="evidence" value="ECO:0007669"/>
    <property type="project" value="TreeGrafter"/>
</dbReference>
<keyword evidence="4 7" id="KW-0689">Ribosomal protein</keyword>
<sequence>MAQKKTARNPSAMKRHRQSLKRRARNKSKMSAIKTVSKKAVALAQQGNAEEALRVMRYAESLIDKAAKGSTLHKNAASRRKSRLMSKVHQLLQGAKA</sequence>
<dbReference type="OrthoDB" id="9807974at2"/>
<dbReference type="SUPFAM" id="SSF46992">
    <property type="entry name" value="Ribosomal protein S20"/>
    <property type="match status" value="1"/>
</dbReference>
<evidence type="ECO:0000256" key="3">
    <source>
        <dbReference type="ARBA" id="ARBA00022884"/>
    </source>
</evidence>
<dbReference type="InterPro" id="IPR036510">
    <property type="entry name" value="Ribosomal_bS20_sf"/>
</dbReference>
<feature type="region of interest" description="Disordered" evidence="8">
    <location>
        <begin position="1"/>
        <end position="33"/>
    </location>
</feature>
<protein>
    <recommendedName>
        <fullName evidence="6 7">Small ribosomal subunit protein bS20</fullName>
    </recommendedName>
</protein>
<gene>
    <name evidence="7 9" type="primary">rpsT</name>
    <name evidence="9" type="ORF">Mlute_01741</name>
</gene>
<keyword evidence="10" id="KW-1185">Reference proteome</keyword>
<comment type="caution">
    <text evidence="9">The sequence shown here is derived from an EMBL/GenBank/DDBJ whole genome shotgun (WGS) entry which is preliminary data.</text>
</comment>
<dbReference type="HAMAP" id="MF_00500">
    <property type="entry name" value="Ribosomal_bS20"/>
    <property type="match status" value="1"/>
</dbReference>
<dbReference type="RefSeq" id="WP_119360346.1">
    <property type="nucleotide sequence ID" value="NZ_QWKZ01000053.1"/>
</dbReference>
<evidence type="ECO:0000256" key="8">
    <source>
        <dbReference type="SAM" id="MobiDB-lite"/>
    </source>
</evidence>
<evidence type="ECO:0000256" key="2">
    <source>
        <dbReference type="ARBA" id="ARBA00022730"/>
    </source>
</evidence>
<dbReference type="EMBL" id="QWKZ01000053">
    <property type="protein sequence ID" value="RIH84936.1"/>
    <property type="molecule type" value="Genomic_DNA"/>
</dbReference>
<dbReference type="PANTHER" id="PTHR33398">
    <property type="entry name" value="30S RIBOSOMAL PROTEIN S20"/>
    <property type="match status" value="1"/>
</dbReference>
<dbReference type="Proteomes" id="UP000265800">
    <property type="component" value="Unassembled WGS sequence"/>
</dbReference>
<dbReference type="InterPro" id="IPR002583">
    <property type="entry name" value="Ribosomal_bS20"/>
</dbReference>
<dbReference type="PANTHER" id="PTHR33398:SF1">
    <property type="entry name" value="SMALL RIBOSOMAL SUBUNIT PROTEIN BS20C"/>
    <property type="match status" value="1"/>
</dbReference>
<dbReference type="GO" id="GO:0003735">
    <property type="term" value="F:structural constituent of ribosome"/>
    <property type="evidence" value="ECO:0007669"/>
    <property type="project" value="InterPro"/>
</dbReference>
<evidence type="ECO:0000256" key="5">
    <source>
        <dbReference type="ARBA" id="ARBA00023274"/>
    </source>
</evidence>
<evidence type="ECO:0000313" key="9">
    <source>
        <dbReference type="EMBL" id="RIH84936.1"/>
    </source>
</evidence>
<keyword evidence="3 7" id="KW-0694">RNA-binding</keyword>
<evidence type="ECO:0000256" key="1">
    <source>
        <dbReference type="ARBA" id="ARBA00007634"/>
    </source>
</evidence>
<dbReference type="NCBIfam" id="TIGR00029">
    <property type="entry name" value="S20"/>
    <property type="match status" value="1"/>
</dbReference>
<comment type="function">
    <text evidence="7">Binds directly to 16S ribosomal RNA.</text>
</comment>
<dbReference type="GO" id="GO:0006412">
    <property type="term" value="P:translation"/>
    <property type="evidence" value="ECO:0007669"/>
    <property type="project" value="UniProtKB-UniRule"/>
</dbReference>
<dbReference type="AlphaFoldDB" id="A0A399EMS8"/>
<feature type="region of interest" description="Disordered" evidence="8">
    <location>
        <begin position="70"/>
        <end position="97"/>
    </location>
</feature>
<organism evidence="9 10">
    <name type="scientific">Meiothermus luteus</name>
    <dbReference type="NCBI Taxonomy" id="2026184"/>
    <lineage>
        <taxon>Bacteria</taxon>
        <taxon>Thermotogati</taxon>
        <taxon>Deinococcota</taxon>
        <taxon>Deinococci</taxon>
        <taxon>Thermales</taxon>
        <taxon>Thermaceae</taxon>
        <taxon>Meiothermus</taxon>
    </lineage>
</organism>